<dbReference type="Pfam" id="PF07690">
    <property type="entry name" value="MFS_1"/>
    <property type="match status" value="1"/>
</dbReference>
<evidence type="ECO:0000256" key="5">
    <source>
        <dbReference type="SAM" id="Phobius"/>
    </source>
</evidence>
<proteinExistence type="predicted"/>
<feature type="transmembrane region" description="Helical" evidence="5">
    <location>
        <begin position="173"/>
        <end position="193"/>
    </location>
</feature>
<feature type="transmembrane region" description="Helical" evidence="5">
    <location>
        <begin position="321"/>
        <end position="342"/>
    </location>
</feature>
<dbReference type="KEGG" id="plad:PPGU16_59150"/>
<geneLocation type="plasmid" evidence="7 8">
    <name>PPGU16_p1</name>
</geneLocation>
<dbReference type="EMBL" id="AP023176">
    <property type="protein sequence ID" value="BCF92848.1"/>
    <property type="molecule type" value="Genomic_DNA"/>
</dbReference>
<dbReference type="InterPro" id="IPR036259">
    <property type="entry name" value="MFS_trans_sf"/>
</dbReference>
<evidence type="ECO:0000256" key="4">
    <source>
        <dbReference type="ARBA" id="ARBA00023136"/>
    </source>
</evidence>
<feature type="transmembrane region" description="Helical" evidence="5">
    <location>
        <begin position="144"/>
        <end position="167"/>
    </location>
</feature>
<keyword evidence="4 5" id="KW-0472">Membrane</keyword>
<keyword evidence="3 5" id="KW-1133">Transmembrane helix</keyword>
<organism evidence="7 8">
    <name type="scientific">Paraburkholderia largidicola</name>
    <dbReference type="NCBI Taxonomy" id="3014751"/>
    <lineage>
        <taxon>Bacteria</taxon>
        <taxon>Pseudomonadati</taxon>
        <taxon>Pseudomonadota</taxon>
        <taxon>Betaproteobacteria</taxon>
        <taxon>Burkholderiales</taxon>
        <taxon>Burkholderiaceae</taxon>
        <taxon>Paraburkholderia</taxon>
    </lineage>
</organism>
<evidence type="ECO:0000256" key="1">
    <source>
        <dbReference type="ARBA" id="ARBA00004141"/>
    </source>
</evidence>
<dbReference type="AlphaFoldDB" id="A0A7I8BX56"/>
<name>A0A7I8BX56_9BURK</name>
<feature type="transmembrane region" description="Helical" evidence="5">
    <location>
        <begin position="56"/>
        <end position="77"/>
    </location>
</feature>
<evidence type="ECO:0000313" key="7">
    <source>
        <dbReference type="EMBL" id="BCF92848.1"/>
    </source>
</evidence>
<dbReference type="InterPro" id="IPR020846">
    <property type="entry name" value="MFS_dom"/>
</dbReference>
<evidence type="ECO:0000259" key="6">
    <source>
        <dbReference type="PROSITE" id="PS50850"/>
    </source>
</evidence>
<reference evidence="7 8" key="1">
    <citation type="journal article" date="2020" name="Genes (Basel)">
        <title>Genomic Comparison of Insect Gut Symbionts from Divergent Burkholderia Subclades.</title>
        <authorList>
            <person name="Takeshita K."/>
            <person name="Kikuchi Y."/>
        </authorList>
    </citation>
    <scope>NUCLEOTIDE SEQUENCE [LARGE SCALE GENOMIC DNA]</scope>
    <source>
        <strain evidence="7 8">PGU16</strain>
        <plasmid evidence="7 8">PPGU16_p1</plasmid>
    </source>
</reference>
<dbReference type="GO" id="GO:0016020">
    <property type="term" value="C:membrane"/>
    <property type="evidence" value="ECO:0007669"/>
    <property type="project" value="UniProtKB-SubCell"/>
</dbReference>
<accession>A0A7I8BX56</accession>
<feature type="transmembrane region" description="Helical" evidence="5">
    <location>
        <begin position="84"/>
        <end position="104"/>
    </location>
</feature>
<feature type="transmembrane region" description="Helical" evidence="5">
    <location>
        <begin position="214"/>
        <end position="240"/>
    </location>
</feature>
<feature type="transmembrane region" description="Helical" evidence="5">
    <location>
        <begin position="363"/>
        <end position="380"/>
    </location>
</feature>
<dbReference type="Gene3D" id="1.20.1250.20">
    <property type="entry name" value="MFS general substrate transporter like domains"/>
    <property type="match status" value="2"/>
</dbReference>
<feature type="transmembrane region" description="Helical" evidence="5">
    <location>
        <begin position="386"/>
        <end position="408"/>
    </location>
</feature>
<feature type="domain" description="Major facilitator superfamily (MFS) profile" evidence="6">
    <location>
        <begin position="17"/>
        <end position="412"/>
    </location>
</feature>
<protein>
    <submittedName>
        <fullName evidence="7">MFS transporter</fullName>
    </submittedName>
</protein>
<dbReference type="Proteomes" id="UP000510888">
    <property type="component" value="Plasmid PPGU16_p1"/>
</dbReference>
<evidence type="ECO:0000313" key="8">
    <source>
        <dbReference type="Proteomes" id="UP000510888"/>
    </source>
</evidence>
<sequence length="451" mass="48868">MEIARCKEVRRENRWGILALLALGLMISFVDRTSMSAALADHHFVREFALTNVERGWLGSAMFWSYGLLQMPMGWLVDRYGVKWPYSICFLLWCLAAAATGAVTTLSALILVRLLIGIAESVVVPATYRYLANNFDETQKGTALGIYSIGGKMGPALGAPIAAWLIAISSWKAMFVVTGLVGLVWLVPWHLMLNNDFPSRAELAVAKRRAASVPLGNLLASPVVWGGLITNFCYSYFAFYCMTWMPAYLVEQRGLSLSESGLYTFFSFAGIAVVAAFAGWAADRLIVRGHDAVAVRKAFIVTGFIGGTTVLPGAYTDSPQMALFWNVVSLSLLGLVTANNLALVKLTLIPKQAVGLNTGLQQVATSLAGGVSASLSGWLLHVGHSYTLPMLAIFGFLLLGATSTVVLLRRKWAPKVNSSVYDDSQTANVAARTLPDASLLKPDTRRFHTDS</sequence>
<dbReference type="InterPro" id="IPR050382">
    <property type="entry name" value="MFS_Na/Anion_cotransporter"/>
</dbReference>
<feature type="transmembrane region" description="Helical" evidence="5">
    <location>
        <begin position="294"/>
        <end position="315"/>
    </location>
</feature>
<evidence type="ECO:0000256" key="3">
    <source>
        <dbReference type="ARBA" id="ARBA00022989"/>
    </source>
</evidence>
<gene>
    <name evidence="7" type="ORF">PPGU16_59150</name>
</gene>
<dbReference type="InterPro" id="IPR011701">
    <property type="entry name" value="MFS"/>
</dbReference>
<dbReference type="SUPFAM" id="SSF103473">
    <property type="entry name" value="MFS general substrate transporter"/>
    <property type="match status" value="1"/>
</dbReference>
<feature type="transmembrane region" description="Helical" evidence="5">
    <location>
        <begin position="260"/>
        <end position="282"/>
    </location>
</feature>
<keyword evidence="8" id="KW-1185">Reference proteome</keyword>
<dbReference type="PROSITE" id="PS50850">
    <property type="entry name" value="MFS"/>
    <property type="match status" value="1"/>
</dbReference>
<evidence type="ECO:0000256" key="2">
    <source>
        <dbReference type="ARBA" id="ARBA00022692"/>
    </source>
</evidence>
<feature type="transmembrane region" description="Helical" evidence="5">
    <location>
        <begin position="110"/>
        <end position="132"/>
    </location>
</feature>
<dbReference type="PANTHER" id="PTHR11662:SF399">
    <property type="entry name" value="FI19708P1-RELATED"/>
    <property type="match status" value="1"/>
</dbReference>
<comment type="subcellular location">
    <subcellularLocation>
        <location evidence="1">Membrane</location>
        <topology evidence="1">Multi-pass membrane protein</topology>
    </subcellularLocation>
</comment>
<keyword evidence="7" id="KW-0614">Plasmid</keyword>
<dbReference type="PANTHER" id="PTHR11662">
    <property type="entry name" value="SOLUTE CARRIER FAMILY 17"/>
    <property type="match status" value="1"/>
</dbReference>
<dbReference type="GO" id="GO:0022857">
    <property type="term" value="F:transmembrane transporter activity"/>
    <property type="evidence" value="ECO:0007669"/>
    <property type="project" value="InterPro"/>
</dbReference>
<keyword evidence="2 5" id="KW-0812">Transmembrane</keyword>